<evidence type="ECO:0000313" key="3">
    <source>
        <dbReference type="Proteomes" id="UP000326912"/>
    </source>
</evidence>
<dbReference type="Pfam" id="PF13360">
    <property type="entry name" value="PQQ_2"/>
    <property type="match status" value="1"/>
</dbReference>
<dbReference type="InterPro" id="IPR011047">
    <property type="entry name" value="Quinoprotein_ADH-like_sf"/>
</dbReference>
<reference evidence="2 3" key="1">
    <citation type="submission" date="2019-10" db="EMBL/GenBank/DDBJ databases">
        <title>Dictyobacter vulcani sp. nov., within the class Ktedonobacteria, isolated from soil of volcanic Mt. Zao.</title>
        <authorList>
            <person name="Zheng Y."/>
            <person name="Wang C.M."/>
            <person name="Sakai Y."/>
            <person name="Abe K."/>
            <person name="Yokota A."/>
            <person name="Yabe S."/>
        </authorList>
    </citation>
    <scope>NUCLEOTIDE SEQUENCE [LARGE SCALE GENOMIC DNA]</scope>
    <source>
        <strain evidence="2 3">W12</strain>
    </source>
</reference>
<name>A0A5J4KUD5_9CHLR</name>
<gene>
    <name evidence="2" type="ORF">KDW_29880</name>
</gene>
<dbReference type="Gene3D" id="2.40.10.480">
    <property type="match status" value="1"/>
</dbReference>
<dbReference type="InterPro" id="IPR018391">
    <property type="entry name" value="PQQ_b-propeller_rpt"/>
</dbReference>
<dbReference type="InterPro" id="IPR002372">
    <property type="entry name" value="PQQ_rpt_dom"/>
</dbReference>
<comment type="caution">
    <text evidence="2">The sequence shown here is derived from an EMBL/GenBank/DDBJ whole genome shotgun (WGS) entry which is preliminary data.</text>
</comment>
<dbReference type="AlphaFoldDB" id="A0A5J4KUD5"/>
<sequence>MFWETVFFCMVGALVTGLFWGYSQHWQGLSGRLSAMRYIFLSLFCLSTLVLASCDRGSDLTASQQSTPVTSTTTKAQASASHSWDDWFTYHHDAAHSGYLPSTPDPQKLAQAWKTKLNGAVYAEPLMVKNHVIVATEGNTLYSLDPQTGNVTWQTNVGEPVQRSTLPCGDIDPLGITGTPVYDPGSGLIFAVAEISGPQHILVAVDATSGKVQQRRKIDVDGMDPAVYQQRSALALANGMVYIAYGGLAGDCGSYRGTVVAAHTDGKGALLSYRVPTPREGGIWSTSGPIINTAGKVFVSVGNGEVTSGDWDHSDSVLRLSPQLQLEDGFAPRDWQQENSSDTDLGSMGPVLLANDQVFVAGKSGKGYVLHANALGGVGGEISETQICNGLAMGGGAQVNSQVFVPCTDGVRKITIAPDGKVSIDWHSDQMKLPALIGGHTVYGLDGGGNLYAVDLATGKSRASISLGEDVPHFATPTLSGRSLFIGTNDGVAAVTFAS</sequence>
<dbReference type="PANTHER" id="PTHR34512:SF30">
    <property type="entry name" value="OUTER MEMBRANE PROTEIN ASSEMBLY FACTOR BAMB"/>
    <property type="match status" value="1"/>
</dbReference>
<dbReference type="PANTHER" id="PTHR34512">
    <property type="entry name" value="CELL SURFACE PROTEIN"/>
    <property type="match status" value="1"/>
</dbReference>
<dbReference type="Gene3D" id="2.130.10.10">
    <property type="entry name" value="YVTN repeat-like/Quinoprotein amine dehydrogenase"/>
    <property type="match status" value="1"/>
</dbReference>
<keyword evidence="3" id="KW-1185">Reference proteome</keyword>
<dbReference type="Proteomes" id="UP000326912">
    <property type="component" value="Unassembled WGS sequence"/>
</dbReference>
<organism evidence="2 3">
    <name type="scientific">Dictyobacter vulcani</name>
    <dbReference type="NCBI Taxonomy" id="2607529"/>
    <lineage>
        <taxon>Bacteria</taxon>
        <taxon>Bacillati</taxon>
        <taxon>Chloroflexota</taxon>
        <taxon>Ktedonobacteria</taxon>
        <taxon>Ktedonobacterales</taxon>
        <taxon>Dictyobacteraceae</taxon>
        <taxon>Dictyobacter</taxon>
    </lineage>
</organism>
<dbReference type="RefSeq" id="WP_151756680.1">
    <property type="nucleotide sequence ID" value="NZ_BKZW01000001.1"/>
</dbReference>
<accession>A0A5J4KUD5</accession>
<protein>
    <recommendedName>
        <fullName evidence="1">Pyrrolo-quinoline quinone repeat domain-containing protein</fullName>
    </recommendedName>
</protein>
<dbReference type="EMBL" id="BKZW01000001">
    <property type="protein sequence ID" value="GER88826.1"/>
    <property type="molecule type" value="Genomic_DNA"/>
</dbReference>
<dbReference type="SMART" id="SM00564">
    <property type="entry name" value="PQQ"/>
    <property type="match status" value="2"/>
</dbReference>
<proteinExistence type="predicted"/>
<dbReference type="InterPro" id="IPR015943">
    <property type="entry name" value="WD40/YVTN_repeat-like_dom_sf"/>
</dbReference>
<dbReference type="SUPFAM" id="SSF50998">
    <property type="entry name" value="Quinoprotein alcohol dehydrogenase-like"/>
    <property type="match status" value="1"/>
</dbReference>
<evidence type="ECO:0000313" key="2">
    <source>
        <dbReference type="EMBL" id="GER88826.1"/>
    </source>
</evidence>
<feature type="domain" description="Pyrrolo-quinoline quinone repeat" evidence="1">
    <location>
        <begin position="111"/>
        <end position="220"/>
    </location>
</feature>
<evidence type="ECO:0000259" key="1">
    <source>
        <dbReference type="Pfam" id="PF13360"/>
    </source>
</evidence>